<proteinExistence type="predicted"/>
<keyword evidence="3" id="KW-0418">Kinase</keyword>
<dbReference type="AlphaFoldDB" id="A0A239LZ88"/>
<dbReference type="InterPro" id="IPR003594">
    <property type="entry name" value="HATPase_dom"/>
</dbReference>
<reference evidence="3 4" key="1">
    <citation type="submission" date="2017-06" db="EMBL/GenBank/DDBJ databases">
        <authorList>
            <person name="Kim H.J."/>
            <person name="Triplett B.A."/>
        </authorList>
    </citation>
    <scope>NUCLEOTIDE SEQUENCE [LARGE SCALE GENOMIC DNA]</scope>
    <source>
        <strain evidence="3 4">CGMCC 4.1858</strain>
    </source>
</reference>
<feature type="domain" description="Histidine kinase/HSP90-like ATPase" evidence="2">
    <location>
        <begin position="21"/>
        <end position="119"/>
    </location>
</feature>
<dbReference type="Gene3D" id="3.30.565.10">
    <property type="entry name" value="Histidine kinase-like ATPase, C-terminal domain"/>
    <property type="match status" value="1"/>
</dbReference>
<evidence type="ECO:0000259" key="2">
    <source>
        <dbReference type="Pfam" id="PF13581"/>
    </source>
</evidence>
<keyword evidence="3" id="KW-0808">Transferase</keyword>
<accession>A0A239LZ88</accession>
<dbReference type="GO" id="GO:0004674">
    <property type="term" value="F:protein serine/threonine kinase activity"/>
    <property type="evidence" value="ECO:0007669"/>
    <property type="project" value="UniProtKB-KW"/>
</dbReference>
<evidence type="ECO:0000313" key="3">
    <source>
        <dbReference type="EMBL" id="SNT35685.1"/>
    </source>
</evidence>
<keyword evidence="1" id="KW-0723">Serine/threonine-protein kinase</keyword>
<dbReference type="EMBL" id="FZOF01000022">
    <property type="protein sequence ID" value="SNT35685.1"/>
    <property type="molecule type" value="Genomic_DNA"/>
</dbReference>
<organism evidence="3 4">
    <name type="scientific">Actinacidiphila glaucinigra</name>
    <dbReference type="NCBI Taxonomy" id="235986"/>
    <lineage>
        <taxon>Bacteria</taxon>
        <taxon>Bacillati</taxon>
        <taxon>Actinomycetota</taxon>
        <taxon>Actinomycetes</taxon>
        <taxon>Kitasatosporales</taxon>
        <taxon>Streptomycetaceae</taxon>
        <taxon>Actinacidiphila</taxon>
    </lineage>
</organism>
<dbReference type="Pfam" id="PF13581">
    <property type="entry name" value="HATPase_c_2"/>
    <property type="match status" value="1"/>
</dbReference>
<evidence type="ECO:0000313" key="4">
    <source>
        <dbReference type="Proteomes" id="UP000198280"/>
    </source>
</evidence>
<dbReference type="PANTHER" id="PTHR35526">
    <property type="entry name" value="ANTI-SIGMA-F FACTOR RSBW-RELATED"/>
    <property type="match status" value="1"/>
</dbReference>
<keyword evidence="4" id="KW-1185">Reference proteome</keyword>
<name>A0A239LZ88_9ACTN</name>
<dbReference type="InterPro" id="IPR036890">
    <property type="entry name" value="HATPase_C_sf"/>
</dbReference>
<evidence type="ECO:0000256" key="1">
    <source>
        <dbReference type="ARBA" id="ARBA00022527"/>
    </source>
</evidence>
<dbReference type="InterPro" id="IPR050267">
    <property type="entry name" value="Anti-sigma-factor_SerPK"/>
</dbReference>
<gene>
    <name evidence="3" type="ORF">SAMN05216252_12219</name>
</gene>
<protein>
    <submittedName>
        <fullName evidence="3">Anti-sigma regulatory factor (Ser/Thr protein kinase)</fullName>
    </submittedName>
</protein>
<dbReference type="CDD" id="cd16936">
    <property type="entry name" value="HATPase_RsbW-like"/>
    <property type="match status" value="1"/>
</dbReference>
<dbReference type="PANTHER" id="PTHR35526:SF3">
    <property type="entry name" value="ANTI-SIGMA-F FACTOR RSBW"/>
    <property type="match status" value="1"/>
</dbReference>
<sequence>MAIVACVLYAISARDTFRLRLPAQASSVGVARRQVRSALSRWGLVGLGDDAGLVVSELFTNAVVHSGSDHVACLLWTARDKLHIEVVDEGRGPAGPLPRTAADGEESGRGLALVAHLAEGWGVRPPALGAGRAVWAILSCARTEAARRSG</sequence>
<dbReference type="SUPFAM" id="SSF55874">
    <property type="entry name" value="ATPase domain of HSP90 chaperone/DNA topoisomerase II/histidine kinase"/>
    <property type="match status" value="1"/>
</dbReference>
<dbReference type="Proteomes" id="UP000198280">
    <property type="component" value="Unassembled WGS sequence"/>
</dbReference>